<evidence type="ECO:0000256" key="1">
    <source>
        <dbReference type="SAM" id="MobiDB-lite"/>
    </source>
</evidence>
<feature type="transmembrane region" description="Helical" evidence="2">
    <location>
        <begin position="194"/>
        <end position="211"/>
    </location>
</feature>
<keyword evidence="5" id="KW-1185">Reference proteome</keyword>
<evidence type="ECO:0000256" key="2">
    <source>
        <dbReference type="SAM" id="Phobius"/>
    </source>
</evidence>
<evidence type="ECO:0000313" key="4">
    <source>
        <dbReference type="EMBL" id="EMA70625.1"/>
    </source>
</evidence>
<dbReference type="Pfam" id="PF24035">
    <property type="entry name" value="DUF7344"/>
    <property type="match status" value="1"/>
</dbReference>
<accession>M0PP32</accession>
<reference evidence="4 5" key="1">
    <citation type="journal article" date="2014" name="PLoS Genet.">
        <title>Phylogenetically driven sequencing of extremely halophilic archaea reveals strategies for static and dynamic osmo-response.</title>
        <authorList>
            <person name="Becker E.A."/>
            <person name="Seitzer P.M."/>
            <person name="Tritt A."/>
            <person name="Larsen D."/>
            <person name="Krusor M."/>
            <person name="Yao A.I."/>
            <person name="Wu D."/>
            <person name="Madern D."/>
            <person name="Eisen J.A."/>
            <person name="Darling A.E."/>
            <person name="Facciotti M.T."/>
        </authorList>
    </citation>
    <scope>NUCLEOTIDE SEQUENCE [LARGE SCALE GENOMIC DNA]</scope>
    <source>
        <strain evidence="4 5">JCM 13560</strain>
    </source>
</reference>
<organism evidence="4 5">
    <name type="scientific">Halorubrum aidingense JCM 13560</name>
    <dbReference type="NCBI Taxonomy" id="1230454"/>
    <lineage>
        <taxon>Archaea</taxon>
        <taxon>Methanobacteriati</taxon>
        <taxon>Methanobacteriota</taxon>
        <taxon>Stenosarchaea group</taxon>
        <taxon>Halobacteria</taxon>
        <taxon>Halobacteriales</taxon>
        <taxon>Haloferacaceae</taxon>
        <taxon>Halorubrum</taxon>
    </lineage>
</organism>
<dbReference type="InterPro" id="IPR055768">
    <property type="entry name" value="DUF7344"/>
</dbReference>
<dbReference type="AlphaFoldDB" id="M0PP32"/>
<protein>
    <recommendedName>
        <fullName evidence="3">DUF7344 domain-containing protein</fullName>
    </recommendedName>
</protein>
<keyword evidence="2" id="KW-1133">Transmembrane helix</keyword>
<keyword evidence="2" id="KW-0812">Transmembrane</keyword>
<comment type="caution">
    <text evidence="4">The sequence shown here is derived from an EMBL/GenBank/DDBJ whole genome shotgun (WGS) entry which is preliminary data.</text>
</comment>
<dbReference type="EMBL" id="AOJI01000002">
    <property type="protein sequence ID" value="EMA70625.1"/>
    <property type="molecule type" value="Genomic_DNA"/>
</dbReference>
<evidence type="ECO:0000259" key="3">
    <source>
        <dbReference type="Pfam" id="PF24035"/>
    </source>
</evidence>
<evidence type="ECO:0000313" key="5">
    <source>
        <dbReference type="Proteomes" id="UP000011575"/>
    </source>
</evidence>
<dbReference type="PATRIC" id="fig|1230454.4.peg.2"/>
<feature type="domain" description="DUF7344" evidence="3">
    <location>
        <begin position="63"/>
        <end position="141"/>
    </location>
</feature>
<feature type="region of interest" description="Disordered" evidence="1">
    <location>
        <begin position="1"/>
        <end position="57"/>
    </location>
</feature>
<feature type="compositionally biased region" description="Low complexity" evidence="1">
    <location>
        <begin position="23"/>
        <end position="32"/>
    </location>
</feature>
<sequence>MLDSLLSRPESAGATDQDRSDTDSGPESSPDPESGPPPMDSGGPIDGDDPDADESGLPLDITFEILKNRRRRLILKYLEDKSESTPIGELAEHIAAIENEIDPRQLDSQQRKRVYIGLYQCHLPKMDDAGVIEYNQTRGLVDLNDSAAPLYEYLDPQEEESERDSGRRYLLFTSLFAGAFLVTRLSSIPSMTNVLVFGFCLGMLSLAVLDARTAPDS</sequence>
<dbReference type="RefSeq" id="WP_007997501.1">
    <property type="nucleotide sequence ID" value="NZ_AOJI01000002.1"/>
</dbReference>
<gene>
    <name evidence="4" type="ORF">C461_00012</name>
</gene>
<proteinExistence type="predicted"/>
<name>M0PP32_9EURY</name>
<keyword evidence="2" id="KW-0472">Membrane</keyword>
<dbReference type="Proteomes" id="UP000011575">
    <property type="component" value="Unassembled WGS sequence"/>
</dbReference>